<keyword evidence="7" id="KW-0012">Acyltransferase</keyword>
<feature type="transmembrane region" description="Helical" evidence="8">
    <location>
        <begin position="356"/>
        <end position="377"/>
    </location>
</feature>
<dbReference type="RefSeq" id="WP_226384424.1">
    <property type="nucleotide sequence ID" value="NZ_JADCKA010000001.1"/>
</dbReference>
<feature type="transmembrane region" description="Helical" evidence="8">
    <location>
        <begin position="42"/>
        <end position="62"/>
    </location>
</feature>
<evidence type="ECO:0000256" key="7">
    <source>
        <dbReference type="PIRNR" id="PIRNR016636"/>
    </source>
</evidence>
<dbReference type="InterPro" id="IPR024194">
    <property type="entry name" value="Ac/AlaTfrase_AlgI/DltB"/>
</dbReference>
<comment type="caution">
    <text evidence="9">The sequence shown here is derived from an EMBL/GenBank/DDBJ whole genome shotgun (WGS) entry which is preliminary data.</text>
</comment>
<feature type="transmembrane region" description="Helical" evidence="8">
    <location>
        <begin position="510"/>
        <end position="530"/>
    </location>
</feature>
<dbReference type="InterPro" id="IPR051085">
    <property type="entry name" value="MB_O-acyltransferase"/>
</dbReference>
<keyword evidence="10" id="KW-1185">Reference proteome</keyword>
<evidence type="ECO:0000256" key="3">
    <source>
        <dbReference type="ARBA" id="ARBA00022475"/>
    </source>
</evidence>
<evidence type="ECO:0000256" key="2">
    <source>
        <dbReference type="ARBA" id="ARBA00010323"/>
    </source>
</evidence>
<evidence type="ECO:0000256" key="8">
    <source>
        <dbReference type="SAM" id="Phobius"/>
    </source>
</evidence>
<keyword evidence="7" id="KW-0808">Transferase</keyword>
<evidence type="ECO:0000256" key="5">
    <source>
        <dbReference type="ARBA" id="ARBA00022989"/>
    </source>
</evidence>
<feature type="transmembrane region" description="Helical" evidence="8">
    <location>
        <begin position="101"/>
        <end position="122"/>
    </location>
</feature>
<gene>
    <name evidence="9" type="ORF">INF20_00435</name>
</gene>
<evidence type="ECO:0000313" key="9">
    <source>
        <dbReference type="EMBL" id="MBE5034756.1"/>
    </source>
</evidence>
<feature type="transmembrane region" description="Helical" evidence="8">
    <location>
        <begin position="142"/>
        <end position="166"/>
    </location>
</feature>
<feature type="transmembrane region" description="Helical" evidence="8">
    <location>
        <begin position="5"/>
        <end position="22"/>
    </location>
</feature>
<feature type="transmembrane region" description="Helical" evidence="8">
    <location>
        <begin position="383"/>
        <end position="404"/>
    </location>
</feature>
<feature type="transmembrane region" description="Helical" evidence="8">
    <location>
        <begin position="425"/>
        <end position="441"/>
    </location>
</feature>
<evidence type="ECO:0000256" key="1">
    <source>
        <dbReference type="ARBA" id="ARBA00004651"/>
    </source>
</evidence>
<dbReference type="InterPro" id="IPR004299">
    <property type="entry name" value="MBOAT_fam"/>
</dbReference>
<reference evidence="9 10" key="1">
    <citation type="submission" date="2020-10" db="EMBL/GenBank/DDBJ databases">
        <title>ChiBAC.</title>
        <authorList>
            <person name="Zenner C."/>
            <person name="Hitch T.C.A."/>
            <person name="Clavel T."/>
        </authorList>
    </citation>
    <scope>NUCLEOTIDE SEQUENCE [LARGE SCALE GENOMIC DNA]</scope>
    <source>
        <strain evidence="9 10">DSM 108706</strain>
    </source>
</reference>
<evidence type="ECO:0000256" key="6">
    <source>
        <dbReference type="ARBA" id="ARBA00023136"/>
    </source>
</evidence>
<dbReference type="PIRSF" id="PIRSF500217">
    <property type="entry name" value="AlgI"/>
    <property type="match status" value="1"/>
</dbReference>
<dbReference type="PANTHER" id="PTHR13285">
    <property type="entry name" value="ACYLTRANSFERASE"/>
    <property type="match status" value="1"/>
</dbReference>
<dbReference type="PANTHER" id="PTHR13285:SF18">
    <property type="entry name" value="PROTEIN-CYSTEINE N-PALMITOYLTRANSFERASE RASP"/>
    <property type="match status" value="1"/>
</dbReference>
<protein>
    <submittedName>
        <fullName evidence="9">MBOAT family protein</fullName>
    </submittedName>
</protein>
<evidence type="ECO:0000256" key="4">
    <source>
        <dbReference type="ARBA" id="ARBA00022692"/>
    </source>
</evidence>
<name>A0ABR9QV50_9FIRM</name>
<dbReference type="Pfam" id="PF03062">
    <property type="entry name" value="MBOAT"/>
    <property type="match status" value="1"/>
</dbReference>
<keyword evidence="4 8" id="KW-0812">Transmembrane</keyword>
<accession>A0ABR9QV50</accession>
<organism evidence="9 10">
    <name type="scientific">Gallibacter intestinalis</name>
    <dbReference type="NCBI Taxonomy" id="2779356"/>
    <lineage>
        <taxon>Bacteria</taxon>
        <taxon>Bacillati</taxon>
        <taxon>Bacillota</taxon>
        <taxon>Clostridia</taxon>
        <taxon>Eubacteriales</taxon>
        <taxon>Eubacteriaceae</taxon>
        <taxon>Gallibacter</taxon>
    </lineage>
</organism>
<comment type="similarity">
    <text evidence="2 7">Belongs to the membrane-bound acyltransferase family.</text>
</comment>
<keyword evidence="6 7" id="KW-0472">Membrane</keyword>
<dbReference type="PIRSF" id="PIRSF016636">
    <property type="entry name" value="AlgI_DltB"/>
    <property type="match status" value="1"/>
</dbReference>
<evidence type="ECO:0000313" key="10">
    <source>
        <dbReference type="Proteomes" id="UP001516588"/>
    </source>
</evidence>
<comment type="subcellular location">
    <subcellularLocation>
        <location evidence="1">Cell membrane</location>
        <topology evidence="1">Multi-pass membrane protein</topology>
    </subcellularLocation>
</comment>
<feature type="transmembrane region" description="Helical" evidence="8">
    <location>
        <begin position="468"/>
        <end position="490"/>
    </location>
</feature>
<dbReference type="EMBL" id="JADCKA010000001">
    <property type="protein sequence ID" value="MBE5034756.1"/>
    <property type="molecule type" value="Genomic_DNA"/>
</dbReference>
<keyword evidence="5 8" id="KW-1133">Transmembrane helix</keyword>
<sequence length="543" mass="63179">MTFNTLTFIGFFVAVLVLYYLVPKRFQWVFLLMSSYFFYLYAGPKFVIFMLITTVTSWYGALMIDKNHVRESEVLKENKEIFTKEIKKDFKAREKQKRKRILITILVVNFGILFFLKYLNFFTENLNHIISPLTDGGQIPRLNLILPLGISFYTFQTMSYVIDVYWKKVRAERNIAKVALFVSFFPQILQGPIGRFGDLAPQLYQERKADAQQIKYGIQLMIWGYFKKLVIADRVAIAANHMFGDGGYDQMSGSVVALCVFLYAIQDYTDFSGCIDIARGAAQCMGINMAENFKRPYFSRTLPEFWRRWHMTLGTWMKDYVFYPFSLSGRVRNMSKWIKEHSKEPKEGKIGLGKHLGGTLPIALGNILVFFLVGVWHGSAWNYIIWGLYYGVLIAISGLLKPVFEGMNRALHINVKSKPWQLWQIIRTFWFTCVACIIFRADTMTDAWNIFAKSMHFWQLPQNYVQEYLSMGLVVADAFVIPASILILFVADVMQEHMFVRGWLERRSFILRYAIYFIGFLFIVGLGIYGPGFDQSQFVYMGF</sequence>
<proteinExistence type="inferred from homology"/>
<keyword evidence="3 7" id="KW-1003">Cell membrane</keyword>
<dbReference type="Proteomes" id="UP001516588">
    <property type="component" value="Unassembled WGS sequence"/>
</dbReference>
<dbReference type="InterPro" id="IPR028362">
    <property type="entry name" value="AlgI"/>
</dbReference>